<evidence type="ECO:0000256" key="12">
    <source>
        <dbReference type="SAM" id="MobiDB-lite"/>
    </source>
</evidence>
<dbReference type="SUPFAM" id="SSF56935">
    <property type="entry name" value="Porins"/>
    <property type="match status" value="1"/>
</dbReference>
<gene>
    <name evidence="14" type="ORF">HHI_04475</name>
</gene>
<evidence type="ECO:0000259" key="13">
    <source>
        <dbReference type="SMART" id="SM00965"/>
    </source>
</evidence>
<organism evidence="14 15">
    <name type="scientific">Hyphomonas hirschiana VP5</name>
    <dbReference type="NCBI Taxonomy" id="1280951"/>
    <lineage>
        <taxon>Bacteria</taxon>
        <taxon>Pseudomonadati</taxon>
        <taxon>Pseudomonadota</taxon>
        <taxon>Alphaproteobacteria</taxon>
        <taxon>Hyphomonadales</taxon>
        <taxon>Hyphomonadaceae</taxon>
        <taxon>Hyphomonas</taxon>
    </lineage>
</organism>
<name>A0A059FXY1_9PROT</name>
<evidence type="ECO:0000256" key="1">
    <source>
        <dbReference type="ARBA" id="ARBA00004571"/>
    </source>
</evidence>
<dbReference type="PROSITE" id="PS52016">
    <property type="entry name" value="TONB_DEPENDENT_REC_3"/>
    <property type="match status" value="1"/>
</dbReference>
<evidence type="ECO:0000256" key="8">
    <source>
        <dbReference type="ARBA" id="ARBA00023136"/>
    </source>
</evidence>
<evidence type="ECO:0000313" key="14">
    <source>
        <dbReference type="EMBL" id="KCZ95381.1"/>
    </source>
</evidence>
<evidence type="ECO:0000256" key="3">
    <source>
        <dbReference type="ARBA" id="ARBA00022452"/>
    </source>
</evidence>
<dbReference type="PANTHER" id="PTHR47234">
    <property type="match status" value="1"/>
</dbReference>
<evidence type="ECO:0000256" key="6">
    <source>
        <dbReference type="ARBA" id="ARBA00023004"/>
    </source>
</evidence>
<keyword evidence="4" id="KW-0406">Ion transport</keyword>
<feature type="compositionally biased region" description="Polar residues" evidence="12">
    <location>
        <begin position="600"/>
        <end position="609"/>
    </location>
</feature>
<dbReference type="Pfam" id="PF07715">
    <property type="entry name" value="Plug"/>
    <property type="match status" value="1"/>
</dbReference>
<dbReference type="InterPro" id="IPR012910">
    <property type="entry name" value="Plug_dom"/>
</dbReference>
<reference evidence="14 15" key="1">
    <citation type="submission" date="2013-04" db="EMBL/GenBank/DDBJ databases">
        <title>Hyphomonas hirschiana VP5 Genome Sequencing.</title>
        <authorList>
            <person name="Lai Q."/>
            <person name="Shao Z."/>
        </authorList>
    </citation>
    <scope>NUCLEOTIDE SEQUENCE [LARGE SCALE GENOMIC DNA]</scope>
    <source>
        <strain evidence="14 15">VP5</strain>
    </source>
</reference>
<dbReference type="EMBL" id="ARYI01000003">
    <property type="protein sequence ID" value="KCZ95381.1"/>
    <property type="molecule type" value="Genomic_DNA"/>
</dbReference>
<proteinExistence type="inferred from homology"/>
<evidence type="ECO:0000256" key="7">
    <source>
        <dbReference type="ARBA" id="ARBA00023077"/>
    </source>
</evidence>
<protein>
    <submittedName>
        <fullName evidence="14">Outer membrane receptor (OMR) family protein</fullName>
    </submittedName>
</protein>
<keyword evidence="2 10" id="KW-0813">Transport</keyword>
<dbReference type="GO" id="GO:0006826">
    <property type="term" value="P:iron ion transport"/>
    <property type="evidence" value="ECO:0007669"/>
    <property type="project" value="UniProtKB-KW"/>
</dbReference>
<dbReference type="Pfam" id="PF07660">
    <property type="entry name" value="STN"/>
    <property type="match status" value="1"/>
</dbReference>
<dbReference type="AlphaFoldDB" id="A0A059FXY1"/>
<dbReference type="SMART" id="SM00965">
    <property type="entry name" value="STN"/>
    <property type="match status" value="1"/>
</dbReference>
<comment type="caution">
    <text evidence="14">The sequence shown here is derived from an EMBL/GenBank/DDBJ whole genome shotgun (WGS) entry which is preliminary data.</text>
</comment>
<keyword evidence="9 10" id="KW-0998">Cell outer membrane</keyword>
<evidence type="ECO:0000256" key="10">
    <source>
        <dbReference type="PROSITE-ProRule" id="PRU01360"/>
    </source>
</evidence>
<accession>A0A059FXY1</accession>
<dbReference type="InterPro" id="IPR036942">
    <property type="entry name" value="Beta-barrel_TonB_sf"/>
</dbReference>
<dbReference type="InterPro" id="IPR039426">
    <property type="entry name" value="TonB-dep_rcpt-like"/>
</dbReference>
<dbReference type="InterPro" id="IPR011662">
    <property type="entry name" value="Secretin/TonB_short_N"/>
</dbReference>
<keyword evidence="15" id="KW-1185">Reference proteome</keyword>
<dbReference type="GO" id="GO:0009279">
    <property type="term" value="C:cell outer membrane"/>
    <property type="evidence" value="ECO:0007669"/>
    <property type="project" value="UniProtKB-SubCell"/>
</dbReference>
<evidence type="ECO:0000256" key="4">
    <source>
        <dbReference type="ARBA" id="ARBA00022496"/>
    </source>
</evidence>
<evidence type="ECO:0000256" key="11">
    <source>
        <dbReference type="RuleBase" id="RU003357"/>
    </source>
</evidence>
<dbReference type="InterPro" id="IPR000531">
    <property type="entry name" value="Beta-barrel_TonB"/>
</dbReference>
<feature type="region of interest" description="Disordered" evidence="12">
    <location>
        <begin position="166"/>
        <end position="187"/>
    </location>
</feature>
<dbReference type="Gene3D" id="2.170.130.10">
    <property type="entry name" value="TonB-dependent receptor, plug domain"/>
    <property type="match status" value="1"/>
</dbReference>
<feature type="region of interest" description="Disordered" evidence="12">
    <location>
        <begin position="599"/>
        <end position="619"/>
    </location>
</feature>
<keyword evidence="6" id="KW-0408">Iron</keyword>
<dbReference type="Pfam" id="PF00593">
    <property type="entry name" value="TonB_dep_Rec_b-barrel"/>
    <property type="match status" value="1"/>
</dbReference>
<keyword evidence="14" id="KW-0675">Receptor</keyword>
<dbReference type="InterPro" id="IPR037066">
    <property type="entry name" value="Plug_dom_sf"/>
</dbReference>
<keyword evidence="4" id="KW-0410">Iron transport</keyword>
<evidence type="ECO:0000256" key="9">
    <source>
        <dbReference type="ARBA" id="ARBA00023237"/>
    </source>
</evidence>
<dbReference type="PANTHER" id="PTHR47234:SF3">
    <property type="entry name" value="SECRETIN_TONB SHORT N-TERMINAL DOMAIN-CONTAINING PROTEIN"/>
    <property type="match status" value="1"/>
</dbReference>
<sequence length="990" mass="105442">MDNSWRALVLIYVGRFQGTHAAGKSGRFNQAVTSGLQVMRKTLHPILRASLAGAVSMTALQFATGSAQVIASSPATFEIESQSLAKALVKYSEQSHLVIVAPEELVEGKTSARVQGVLAPEQALNSLLSGTGLTAQSHKNGALTLKRTWVEEGRGPAGPLVLAQATTAAPQPAPAPATSPAEEESPSIQETVIVTGVRGAPRSVIDSPTPIDVFSAEDIQQGSPTGVFESLRYLVPSFNLPTRAGGGTATVIATGGLRGLNPDHTLVLVNGKRRHKTALINSVSSLYNGAAGVDLNMIPSSAIARIEVLRDGAAAQYGSDAIAGVINIILKDAPEGGEASVSFGENMDRSDGEFLTGSVNQGYAIGDSGFAHLSYSYMDRNASNRAVPIADSVNLYPLLPDGSRDPREASIDRLVTTNYGAFPQTSHTFGATLGYETKGVELYAFGTYGARTSVLDWSFRAPNNLASLPEVYPNGFSPRLTIYEDDLEVAGGIRGSFDEWGWDLSSNFGTDITDWENDNGLNASLGPASPTHFEVGRLISSEWVNSFDATRAYDLTDAGELQVSFGFQHRLEKYEIEQGDEASWAAGSYVRPPGQPFEGQVQTPGSQATPGFRPDDAGSVERNNLSAYGELGWSATDKLFISGAARFESFDDDAGEELIYKVNGRYEFTDWVAARASYNTGFRAPTPAQQAYSSTTSQFRDLDGDGENELLLLKNLPVDSAAAIALGSSPLVPETSTNASIGLTLTPLSNLAVTIDAYRIDVDDRIAVTTTFSPLDNRLSADGVTTIGDQIQSILTANGLPAEISGQYYTNAIDTRTEGIDVVATYTIPTDSLGDFAVKAGYNKNTTEITGIIDNPAALSALGDIEIFDRSKQGALTDSIPDSKITLGLDWVFGKFSANARTTRFGTYTVLNATNPSADYDVDPAWITDIEIGYEISEALSVFAGANNVFNEYPQEINPPGATNGSNMYNTFAPFGFTGGSWFVRGIYKW</sequence>
<evidence type="ECO:0000256" key="2">
    <source>
        <dbReference type="ARBA" id="ARBA00022448"/>
    </source>
</evidence>
<evidence type="ECO:0000256" key="5">
    <source>
        <dbReference type="ARBA" id="ARBA00022692"/>
    </source>
</evidence>
<keyword evidence="7 11" id="KW-0798">TonB box</keyword>
<dbReference type="CDD" id="cd01347">
    <property type="entry name" value="ligand_gated_channel"/>
    <property type="match status" value="1"/>
</dbReference>
<dbReference type="PATRIC" id="fig|1280951.3.peg.910"/>
<dbReference type="Proteomes" id="UP000025061">
    <property type="component" value="Unassembled WGS sequence"/>
</dbReference>
<evidence type="ECO:0000313" key="15">
    <source>
        <dbReference type="Proteomes" id="UP000025061"/>
    </source>
</evidence>
<keyword evidence="3 10" id="KW-1134">Transmembrane beta strand</keyword>
<comment type="subcellular location">
    <subcellularLocation>
        <location evidence="1 10">Cell outer membrane</location>
        <topology evidence="1 10">Multi-pass membrane protein</topology>
    </subcellularLocation>
</comment>
<dbReference type="Gene3D" id="3.55.50.30">
    <property type="match status" value="1"/>
</dbReference>
<feature type="domain" description="Secretin/TonB short N-terminal" evidence="13">
    <location>
        <begin position="97"/>
        <end position="148"/>
    </location>
</feature>
<keyword evidence="5 10" id="KW-0812">Transmembrane</keyword>
<keyword evidence="8 10" id="KW-0472">Membrane</keyword>
<comment type="similarity">
    <text evidence="10 11">Belongs to the TonB-dependent receptor family.</text>
</comment>
<dbReference type="Gene3D" id="2.40.170.20">
    <property type="entry name" value="TonB-dependent receptor, beta-barrel domain"/>
    <property type="match status" value="1"/>
</dbReference>